<evidence type="ECO:0000256" key="6">
    <source>
        <dbReference type="ARBA" id="ARBA00022840"/>
    </source>
</evidence>
<keyword evidence="4" id="KW-0436">Ligase</keyword>
<dbReference type="InterPro" id="IPR005121">
    <property type="entry name" value="Fdx_antiC-bd"/>
</dbReference>
<evidence type="ECO:0000256" key="2">
    <source>
        <dbReference type="ARBA" id="ARBA00008226"/>
    </source>
</evidence>
<dbReference type="Gene3D" id="3.30.930.10">
    <property type="entry name" value="Bira Bifunctional Protein, Domain 2"/>
    <property type="match status" value="1"/>
</dbReference>
<keyword evidence="6" id="KW-0067">ATP-binding</keyword>
<evidence type="ECO:0000256" key="4">
    <source>
        <dbReference type="ARBA" id="ARBA00022598"/>
    </source>
</evidence>
<evidence type="ECO:0000313" key="15">
    <source>
        <dbReference type="Proteomes" id="UP000533954"/>
    </source>
</evidence>
<evidence type="ECO:0000256" key="7">
    <source>
        <dbReference type="ARBA" id="ARBA00022917"/>
    </source>
</evidence>
<dbReference type="AlphaFoldDB" id="A0A7K7VEJ1"/>
<dbReference type="SMART" id="SM00896">
    <property type="entry name" value="FDX-ACB"/>
    <property type="match status" value="1"/>
</dbReference>
<dbReference type="InterPro" id="IPR029063">
    <property type="entry name" value="SAM-dependent_MTases_sf"/>
</dbReference>
<dbReference type="Pfam" id="PF10354">
    <property type="entry name" value="BMT5-like"/>
    <property type="match status" value="1"/>
</dbReference>
<evidence type="ECO:0000256" key="1">
    <source>
        <dbReference type="ARBA" id="ARBA00004305"/>
    </source>
</evidence>
<dbReference type="SUPFAM" id="SSF54991">
    <property type="entry name" value="Anticodon-binding domain of PheRS"/>
    <property type="match status" value="1"/>
</dbReference>
<dbReference type="GO" id="GO:0005759">
    <property type="term" value="C:mitochondrial matrix"/>
    <property type="evidence" value="ECO:0007669"/>
    <property type="project" value="UniProtKB-SubCell"/>
</dbReference>
<evidence type="ECO:0000256" key="8">
    <source>
        <dbReference type="ARBA" id="ARBA00022946"/>
    </source>
</evidence>
<evidence type="ECO:0000256" key="3">
    <source>
        <dbReference type="ARBA" id="ARBA00012814"/>
    </source>
</evidence>
<dbReference type="FunFam" id="3.40.50.150:FF:000361">
    <property type="entry name" value="Ferredoxin-fold anticodon-binding domain-containing protein 1 homolog"/>
    <property type="match status" value="1"/>
</dbReference>
<organism evidence="14 15">
    <name type="scientific">Eudromia elegans</name>
    <name type="common">Elegant crested-tinamou</name>
    <dbReference type="NCBI Taxonomy" id="8805"/>
    <lineage>
        <taxon>Eukaryota</taxon>
        <taxon>Metazoa</taxon>
        <taxon>Chordata</taxon>
        <taxon>Craniata</taxon>
        <taxon>Vertebrata</taxon>
        <taxon>Euteleostomi</taxon>
        <taxon>Archelosauria</taxon>
        <taxon>Archosauria</taxon>
        <taxon>Dinosauria</taxon>
        <taxon>Saurischia</taxon>
        <taxon>Theropoda</taxon>
        <taxon>Coelurosauria</taxon>
        <taxon>Aves</taxon>
        <taxon>Palaeognathae</taxon>
        <taxon>Tinamiformes</taxon>
        <taxon>Tinamidae</taxon>
        <taxon>Eudromia</taxon>
    </lineage>
</organism>
<keyword evidence="8" id="KW-0809">Transit peptide</keyword>
<dbReference type="InterPro" id="IPR019446">
    <property type="entry name" value="BMT5-like"/>
</dbReference>
<evidence type="ECO:0000256" key="9">
    <source>
        <dbReference type="ARBA" id="ARBA00023128"/>
    </source>
</evidence>
<protein>
    <recommendedName>
        <fullName evidence="3">phenylalanine--tRNA ligase</fullName>
        <ecNumber evidence="3">6.1.1.20</ecNumber>
    </recommendedName>
    <alternativeName>
        <fullName evidence="11">Phenylalanyl-tRNA synthetase</fullName>
    </alternativeName>
</protein>
<dbReference type="InterPro" id="IPR036690">
    <property type="entry name" value="Fdx_antiC-bd_sf"/>
</dbReference>
<dbReference type="GO" id="GO:0070475">
    <property type="term" value="P:rRNA base methylation"/>
    <property type="evidence" value="ECO:0007669"/>
    <property type="project" value="InterPro"/>
</dbReference>
<evidence type="ECO:0000256" key="12">
    <source>
        <dbReference type="ARBA" id="ARBA00049255"/>
    </source>
</evidence>
<dbReference type="GO" id="GO:0070042">
    <property type="term" value="F:rRNA (uridine-N3-)-methyltransferase activity"/>
    <property type="evidence" value="ECO:0007669"/>
    <property type="project" value="InterPro"/>
</dbReference>
<name>A0A7K7VEJ1_EUDEL</name>
<comment type="similarity">
    <text evidence="2">Belongs to the class-II aminoacyl-tRNA synthetase family.</text>
</comment>
<dbReference type="Gene3D" id="3.40.50.150">
    <property type="entry name" value="Vaccinia Virus protein VP39"/>
    <property type="match status" value="1"/>
</dbReference>
<dbReference type="FunFam" id="3.30.70.380:FF:000002">
    <property type="entry name" value="phenylalanine--tRNA ligase, mitochondrial"/>
    <property type="match status" value="1"/>
</dbReference>
<evidence type="ECO:0000256" key="5">
    <source>
        <dbReference type="ARBA" id="ARBA00022741"/>
    </source>
</evidence>
<dbReference type="Pfam" id="PF03147">
    <property type="entry name" value="FDX-ACB"/>
    <property type="match status" value="1"/>
</dbReference>
<reference evidence="14 15" key="1">
    <citation type="submission" date="2019-09" db="EMBL/GenBank/DDBJ databases">
        <title>Bird 10,000 Genomes (B10K) Project - Family phase.</title>
        <authorList>
            <person name="Zhang G."/>
        </authorList>
    </citation>
    <scope>NUCLEOTIDE SEQUENCE [LARGE SCALE GENOMIC DNA]</scope>
    <source>
        <strain evidence="14">B10K-LSUMZ-16893</strain>
    </source>
</reference>
<dbReference type="EMBL" id="VZSX01000089">
    <property type="protein sequence ID" value="NXA38954.1"/>
    <property type="molecule type" value="Genomic_DNA"/>
</dbReference>
<evidence type="ECO:0000256" key="10">
    <source>
        <dbReference type="ARBA" id="ARBA00023146"/>
    </source>
</evidence>
<dbReference type="GO" id="GO:0006412">
    <property type="term" value="P:translation"/>
    <property type="evidence" value="ECO:0007669"/>
    <property type="project" value="UniProtKB-KW"/>
</dbReference>
<keyword evidence="9" id="KW-0496">Mitochondrion</keyword>
<gene>
    <name evidence="14" type="primary">Fdxacb1</name>
    <name evidence="14" type="ORF">EUDELE_R04413</name>
</gene>
<keyword evidence="5" id="KW-0547">Nucleotide-binding</keyword>
<dbReference type="GO" id="GO:0005524">
    <property type="term" value="F:ATP binding"/>
    <property type="evidence" value="ECO:0007669"/>
    <property type="project" value="UniProtKB-KW"/>
</dbReference>
<evidence type="ECO:0000259" key="13">
    <source>
        <dbReference type="PROSITE" id="PS51447"/>
    </source>
</evidence>
<keyword evidence="15" id="KW-1185">Reference proteome</keyword>
<evidence type="ECO:0000256" key="11">
    <source>
        <dbReference type="ARBA" id="ARBA00031194"/>
    </source>
</evidence>
<comment type="caution">
    <text evidence="14">The sequence shown here is derived from an EMBL/GenBank/DDBJ whole genome shotgun (WGS) entry which is preliminary data.</text>
</comment>
<dbReference type="PANTHER" id="PTHR11538">
    <property type="entry name" value="PHENYLALANYL-TRNA SYNTHETASE"/>
    <property type="match status" value="1"/>
</dbReference>
<dbReference type="EC" id="6.1.1.20" evidence="3"/>
<dbReference type="PROSITE" id="PS51447">
    <property type="entry name" value="FDX_ACB"/>
    <property type="match status" value="1"/>
</dbReference>
<dbReference type="Proteomes" id="UP000533954">
    <property type="component" value="Unassembled WGS sequence"/>
</dbReference>
<comment type="subcellular location">
    <subcellularLocation>
        <location evidence="1">Mitochondrion matrix</location>
    </subcellularLocation>
</comment>
<accession>A0A7K7VEJ1</accession>
<comment type="catalytic activity">
    <reaction evidence="12">
        <text>tRNA(Phe) + L-phenylalanine + ATP = L-phenylalanyl-tRNA(Phe) + AMP + diphosphate + H(+)</text>
        <dbReference type="Rhea" id="RHEA:19413"/>
        <dbReference type="Rhea" id="RHEA-COMP:9668"/>
        <dbReference type="Rhea" id="RHEA-COMP:9699"/>
        <dbReference type="ChEBI" id="CHEBI:15378"/>
        <dbReference type="ChEBI" id="CHEBI:30616"/>
        <dbReference type="ChEBI" id="CHEBI:33019"/>
        <dbReference type="ChEBI" id="CHEBI:58095"/>
        <dbReference type="ChEBI" id="CHEBI:78442"/>
        <dbReference type="ChEBI" id="CHEBI:78531"/>
        <dbReference type="ChEBI" id="CHEBI:456215"/>
        <dbReference type="EC" id="6.1.1.20"/>
    </reaction>
</comment>
<feature type="non-terminal residue" evidence="14">
    <location>
        <position position="1"/>
    </location>
</feature>
<proteinExistence type="inferred from homology"/>
<dbReference type="PANTHER" id="PTHR11538:SF26">
    <property type="entry name" value="FERREDOXIN-FOLD ANTICODON-BINDING DOMAIN-CONTAINING PROTEIN 1"/>
    <property type="match status" value="1"/>
</dbReference>
<keyword evidence="10" id="KW-0030">Aminoacyl-tRNA synthetase</keyword>
<keyword evidence="7" id="KW-0648">Protein biosynthesis</keyword>
<dbReference type="GO" id="GO:0004826">
    <property type="term" value="F:phenylalanine-tRNA ligase activity"/>
    <property type="evidence" value="ECO:0007669"/>
    <property type="project" value="UniProtKB-EC"/>
</dbReference>
<dbReference type="OrthoDB" id="273345at2759"/>
<feature type="non-terminal residue" evidence="14">
    <location>
        <position position="632"/>
    </location>
</feature>
<feature type="domain" description="FDX-ACB" evidence="13">
    <location>
        <begin position="539"/>
        <end position="632"/>
    </location>
</feature>
<sequence length="632" mass="70642">PAGRILLVGEGNFSFAAAFCDAAAAARLVATCYEAEEEVCGRALAARNIRRLRERGAEVLFSVDCTKLKNYFLPSDREFSCIYFNFPHCGRKAGVVKNRELLAQFFSSCAEVLAEKGEVRVALCNGQGGTPADQPRREWHNSWQIVAVAAGAGFILSNIHPFNAESIHGYKCTGYRSQDKSFHIERALNHVFTQSTPLLPLKPMVCHMELGSRRVSFQVPQMLVDKINRGFLELNSEHPVRTVKEKLTAVLSQTFPIQSIDCPLPLLRQGHISGVCHSDVFWIIPSLEQNTSTEQEQNASTEQMANGLANAVLFSHIDFCGDADENVCVKVQEGTLFSEQYFLRPSLLFYVQTLIERDTFMPRTLGVLCGPVFRKCPISPHSLPVFHEVVFVGAIDKGMESDFIQMLVDSIRNGIYLLHQTVSGCRLNITLQEATSFETTELNKFATSESQVVKIQHSICVEMEASSSCEKGCCVGIVGTACGGAKCSGLVVVFASLNLDLLAMLVCGIADWRMLWTSDERFLGQFLGGKLRLFKSFSLYPPSYVHDISFWVPEREGFNELAFHTIARQVSRETIVSIQLIDSFQHSETARKSLCYRLTYQSCDRALSCKEVSEMQLLFRKKIQRCLHVTLR</sequence>
<evidence type="ECO:0000313" key="14">
    <source>
        <dbReference type="EMBL" id="NXA38954.1"/>
    </source>
</evidence>
<dbReference type="InterPro" id="IPR045864">
    <property type="entry name" value="aa-tRNA-synth_II/BPL/LPL"/>
</dbReference>
<dbReference type="Gene3D" id="3.30.70.380">
    <property type="entry name" value="Ferrodoxin-fold anticodon-binding domain"/>
    <property type="match status" value="1"/>
</dbReference>